<keyword evidence="3" id="KW-1185">Reference proteome</keyword>
<accession>J3NRC8</accession>
<sequence>MALALTGQSWRAVGHGGGEAESKRDKLQVEPCCHFPAPRLHFLDPLCWIRALAPSREQFFFSGEAKPAPLGVAGRTDRPGLELREGFPTHALCQARFFESGLARKFLLIPSDFPRSPRLGQGRPWPGLAPVLPLAASEQREQSERIQILARLGCLVLLLLLRLPVLSRTTCRFSAGSFIQTRASMSLPQTPLVYTHGLHSLQLWYDIELAFFPPQNRTSNLIEPNIVDRPGNIKATGRKAPDRRGFRLGAPVNHSLSMSPNCPRAWRPNSCAKTPAGGTSIQFRHPPSAIFGTLPSHPSFSVAVIAD</sequence>
<reference evidence="1" key="2">
    <citation type="submission" date="2010-07" db="EMBL/GenBank/DDBJ databases">
        <authorList>
            <consortium name="The Broad Institute Genome Sequencing Platform"/>
            <consortium name="Broad Institute Genome Sequencing Center for Infectious Disease"/>
            <person name="Ma L.-J."/>
            <person name="Dead R."/>
            <person name="Young S."/>
            <person name="Zeng Q."/>
            <person name="Koehrsen M."/>
            <person name="Alvarado L."/>
            <person name="Berlin A."/>
            <person name="Chapman S.B."/>
            <person name="Chen Z."/>
            <person name="Freedman E."/>
            <person name="Gellesch M."/>
            <person name="Goldberg J."/>
            <person name="Griggs A."/>
            <person name="Gujja S."/>
            <person name="Heilman E.R."/>
            <person name="Heiman D."/>
            <person name="Hepburn T."/>
            <person name="Howarth C."/>
            <person name="Jen D."/>
            <person name="Larson L."/>
            <person name="Mehta T."/>
            <person name="Neiman D."/>
            <person name="Pearson M."/>
            <person name="Roberts A."/>
            <person name="Saif S."/>
            <person name="Shea T."/>
            <person name="Shenoy N."/>
            <person name="Sisk P."/>
            <person name="Stolte C."/>
            <person name="Sykes S."/>
            <person name="Walk T."/>
            <person name="White J."/>
            <person name="Yandava C."/>
            <person name="Haas B."/>
            <person name="Nusbaum C."/>
            <person name="Birren B."/>
        </authorList>
    </citation>
    <scope>NUCLEOTIDE SEQUENCE</scope>
    <source>
        <strain evidence="1">R3-111a-1</strain>
    </source>
</reference>
<reference evidence="2" key="4">
    <citation type="journal article" date="2015" name="G3 (Bethesda)">
        <title>Genome sequences of three phytopathogenic species of the Magnaporthaceae family of fungi.</title>
        <authorList>
            <person name="Okagaki L.H."/>
            <person name="Nunes C.C."/>
            <person name="Sailsbery J."/>
            <person name="Clay B."/>
            <person name="Brown D."/>
            <person name="John T."/>
            <person name="Oh Y."/>
            <person name="Young N."/>
            <person name="Fitzgerald M."/>
            <person name="Haas B.J."/>
            <person name="Zeng Q."/>
            <person name="Young S."/>
            <person name="Adiconis X."/>
            <person name="Fan L."/>
            <person name="Levin J.Z."/>
            <person name="Mitchell T.K."/>
            <person name="Okubara P.A."/>
            <person name="Farman M.L."/>
            <person name="Kohn L.M."/>
            <person name="Birren B."/>
            <person name="Ma L.-J."/>
            <person name="Dean R.A."/>
        </authorList>
    </citation>
    <scope>NUCLEOTIDE SEQUENCE</scope>
    <source>
        <strain evidence="2">R3-111a-1</strain>
    </source>
</reference>
<dbReference type="GeneID" id="20344290"/>
<dbReference type="RefSeq" id="XP_009219879.1">
    <property type="nucleotide sequence ID" value="XM_009221615.1"/>
</dbReference>
<dbReference type="AlphaFoldDB" id="J3NRC8"/>
<dbReference type="HOGENOM" id="CLU_906274_0_0_1"/>
<proteinExistence type="predicted"/>
<organism evidence="1">
    <name type="scientific">Gaeumannomyces tritici (strain R3-111a-1)</name>
    <name type="common">Wheat and barley take-all root rot fungus</name>
    <name type="synonym">Gaeumannomyces graminis var. tritici</name>
    <dbReference type="NCBI Taxonomy" id="644352"/>
    <lineage>
        <taxon>Eukaryota</taxon>
        <taxon>Fungi</taxon>
        <taxon>Dikarya</taxon>
        <taxon>Ascomycota</taxon>
        <taxon>Pezizomycotina</taxon>
        <taxon>Sordariomycetes</taxon>
        <taxon>Sordariomycetidae</taxon>
        <taxon>Magnaporthales</taxon>
        <taxon>Magnaporthaceae</taxon>
        <taxon>Gaeumannomyces</taxon>
    </lineage>
</organism>
<reference evidence="1" key="3">
    <citation type="submission" date="2010-09" db="EMBL/GenBank/DDBJ databases">
        <title>Annotation of Gaeumannomyces graminis var. tritici R3-111a-1.</title>
        <authorList>
            <consortium name="The Broad Institute Genome Sequencing Platform"/>
            <person name="Ma L.-J."/>
            <person name="Dead R."/>
            <person name="Young S.K."/>
            <person name="Zeng Q."/>
            <person name="Gargeya S."/>
            <person name="Fitzgerald M."/>
            <person name="Haas B."/>
            <person name="Abouelleil A."/>
            <person name="Alvarado L."/>
            <person name="Arachchi H.M."/>
            <person name="Berlin A."/>
            <person name="Brown A."/>
            <person name="Chapman S.B."/>
            <person name="Chen Z."/>
            <person name="Dunbar C."/>
            <person name="Freedman E."/>
            <person name="Gearin G."/>
            <person name="Gellesch M."/>
            <person name="Goldberg J."/>
            <person name="Griggs A."/>
            <person name="Gujja S."/>
            <person name="Heiman D."/>
            <person name="Howarth C."/>
            <person name="Larson L."/>
            <person name="Lui A."/>
            <person name="MacDonald P.J.P."/>
            <person name="Mehta T."/>
            <person name="Montmayeur A."/>
            <person name="Murphy C."/>
            <person name="Neiman D."/>
            <person name="Pearson M."/>
            <person name="Priest M."/>
            <person name="Roberts A."/>
            <person name="Saif S."/>
            <person name="Shea T."/>
            <person name="Shenoy N."/>
            <person name="Sisk P."/>
            <person name="Stolte C."/>
            <person name="Sykes S."/>
            <person name="Yandava C."/>
            <person name="Wortman J."/>
            <person name="Nusbaum C."/>
            <person name="Birren B."/>
        </authorList>
    </citation>
    <scope>NUCLEOTIDE SEQUENCE</scope>
    <source>
        <strain evidence="1">R3-111a-1</strain>
    </source>
</reference>
<dbReference type="EMBL" id="GL385396">
    <property type="protein sequence ID" value="EJT78734.1"/>
    <property type="molecule type" value="Genomic_DNA"/>
</dbReference>
<dbReference type="EnsemblFungi" id="EJT78734">
    <property type="protein sequence ID" value="EJT78734"/>
    <property type="gene ID" value="GGTG_03832"/>
</dbReference>
<evidence type="ECO:0000313" key="3">
    <source>
        <dbReference type="Proteomes" id="UP000006039"/>
    </source>
</evidence>
<evidence type="ECO:0000313" key="2">
    <source>
        <dbReference type="EnsemblFungi" id="EJT78734"/>
    </source>
</evidence>
<name>J3NRC8_GAET3</name>
<dbReference type="Proteomes" id="UP000006039">
    <property type="component" value="Unassembled WGS sequence"/>
</dbReference>
<protein>
    <submittedName>
        <fullName evidence="1 2">Uncharacterized protein</fullName>
    </submittedName>
</protein>
<evidence type="ECO:0000313" key="1">
    <source>
        <dbReference type="EMBL" id="EJT78734.1"/>
    </source>
</evidence>
<reference evidence="3" key="1">
    <citation type="submission" date="2010-07" db="EMBL/GenBank/DDBJ databases">
        <title>The genome sequence of Gaeumannomyces graminis var. tritici strain R3-111a-1.</title>
        <authorList>
            <consortium name="The Broad Institute Genome Sequencing Platform"/>
            <person name="Ma L.-J."/>
            <person name="Dead R."/>
            <person name="Young S."/>
            <person name="Zeng Q."/>
            <person name="Koehrsen M."/>
            <person name="Alvarado L."/>
            <person name="Berlin A."/>
            <person name="Chapman S.B."/>
            <person name="Chen Z."/>
            <person name="Freedman E."/>
            <person name="Gellesch M."/>
            <person name="Goldberg J."/>
            <person name="Griggs A."/>
            <person name="Gujja S."/>
            <person name="Heilman E.R."/>
            <person name="Heiman D."/>
            <person name="Hepburn T."/>
            <person name="Howarth C."/>
            <person name="Jen D."/>
            <person name="Larson L."/>
            <person name="Mehta T."/>
            <person name="Neiman D."/>
            <person name="Pearson M."/>
            <person name="Roberts A."/>
            <person name="Saif S."/>
            <person name="Shea T."/>
            <person name="Shenoy N."/>
            <person name="Sisk P."/>
            <person name="Stolte C."/>
            <person name="Sykes S."/>
            <person name="Walk T."/>
            <person name="White J."/>
            <person name="Yandava C."/>
            <person name="Haas B."/>
            <person name="Nusbaum C."/>
            <person name="Birren B."/>
        </authorList>
    </citation>
    <scope>NUCLEOTIDE SEQUENCE [LARGE SCALE GENOMIC DNA]</scope>
    <source>
        <strain evidence="3">R3-111a-1</strain>
    </source>
</reference>
<dbReference type="VEuPathDB" id="FungiDB:GGTG_03832"/>
<reference evidence="2" key="5">
    <citation type="submission" date="2018-04" db="UniProtKB">
        <authorList>
            <consortium name="EnsemblFungi"/>
        </authorList>
    </citation>
    <scope>IDENTIFICATION</scope>
    <source>
        <strain evidence="2">R3-111a-1</strain>
    </source>
</reference>
<gene>
    <name evidence="2" type="primary">20344290</name>
    <name evidence="1" type="ORF">GGTG_03832</name>
</gene>